<keyword evidence="4 6" id="KW-0472">Membrane</keyword>
<dbReference type="Proteomes" id="UP000294933">
    <property type="component" value="Unassembled WGS sequence"/>
</dbReference>
<comment type="subcellular location">
    <subcellularLocation>
        <location evidence="1">Membrane</location>
        <topology evidence="1">Multi-pass membrane protein</topology>
    </subcellularLocation>
</comment>
<dbReference type="GO" id="GO:0006882">
    <property type="term" value="P:intracellular zinc ion homeostasis"/>
    <property type="evidence" value="ECO:0007669"/>
    <property type="project" value="TreeGrafter"/>
</dbReference>
<feature type="transmembrane region" description="Helical" evidence="6">
    <location>
        <begin position="432"/>
        <end position="454"/>
    </location>
</feature>
<protein>
    <submittedName>
        <fullName evidence="7">HlyIII-domain-containing protein</fullName>
    </submittedName>
</protein>
<dbReference type="PANTHER" id="PTHR20855:SF97">
    <property type="entry name" value="ADIPOR-LIKE RECEPTOR IZH3-RELATED"/>
    <property type="match status" value="1"/>
</dbReference>
<dbReference type="OrthoDB" id="5585746at2759"/>
<dbReference type="GO" id="GO:0016020">
    <property type="term" value="C:membrane"/>
    <property type="evidence" value="ECO:0007669"/>
    <property type="project" value="UniProtKB-SubCell"/>
</dbReference>
<dbReference type="InterPro" id="IPR004254">
    <property type="entry name" value="AdipoR/HlyIII-related"/>
</dbReference>
<feature type="binding site" evidence="5">
    <location>
        <position position="508"/>
    </location>
    <ligand>
        <name>Zn(2+)</name>
        <dbReference type="ChEBI" id="CHEBI:29105"/>
    </ligand>
</feature>
<evidence type="ECO:0000313" key="8">
    <source>
        <dbReference type="Proteomes" id="UP000294933"/>
    </source>
</evidence>
<keyword evidence="5" id="KW-0479">Metal-binding</keyword>
<dbReference type="Pfam" id="PF03006">
    <property type="entry name" value="HlyIII"/>
    <property type="match status" value="1"/>
</dbReference>
<evidence type="ECO:0000256" key="1">
    <source>
        <dbReference type="ARBA" id="ARBA00004141"/>
    </source>
</evidence>
<keyword evidence="8" id="KW-1185">Reference proteome</keyword>
<evidence type="ECO:0000256" key="2">
    <source>
        <dbReference type="ARBA" id="ARBA00022692"/>
    </source>
</evidence>
<keyword evidence="3 6" id="KW-1133">Transmembrane helix</keyword>
<keyword evidence="5" id="KW-0862">Zinc</keyword>
<dbReference type="VEuPathDB" id="FungiDB:BD410DRAFT_784099"/>
<keyword evidence="2 6" id="KW-0812">Transmembrane</keyword>
<feature type="transmembrane region" description="Helical" evidence="6">
    <location>
        <begin position="399"/>
        <end position="420"/>
    </location>
</feature>
<evidence type="ECO:0000256" key="4">
    <source>
        <dbReference type="ARBA" id="ARBA00023136"/>
    </source>
</evidence>
<dbReference type="AlphaFoldDB" id="A0A4Y7QFE0"/>
<evidence type="ECO:0000256" key="6">
    <source>
        <dbReference type="SAM" id="Phobius"/>
    </source>
</evidence>
<feature type="transmembrane region" description="Helical" evidence="6">
    <location>
        <begin position="460"/>
        <end position="480"/>
    </location>
</feature>
<feature type="transmembrane region" description="Helical" evidence="6">
    <location>
        <begin position="501"/>
        <end position="520"/>
    </location>
</feature>
<organism evidence="7 8">
    <name type="scientific">Rickenella mellea</name>
    <dbReference type="NCBI Taxonomy" id="50990"/>
    <lineage>
        <taxon>Eukaryota</taxon>
        <taxon>Fungi</taxon>
        <taxon>Dikarya</taxon>
        <taxon>Basidiomycota</taxon>
        <taxon>Agaricomycotina</taxon>
        <taxon>Agaricomycetes</taxon>
        <taxon>Hymenochaetales</taxon>
        <taxon>Rickenellaceae</taxon>
        <taxon>Rickenella</taxon>
    </lineage>
</organism>
<evidence type="ECO:0000256" key="3">
    <source>
        <dbReference type="ARBA" id="ARBA00022989"/>
    </source>
</evidence>
<dbReference type="PANTHER" id="PTHR20855">
    <property type="entry name" value="ADIPOR/PROGESTIN RECEPTOR-RELATED"/>
    <property type="match status" value="1"/>
</dbReference>
<reference evidence="7 8" key="1">
    <citation type="submission" date="2018-06" db="EMBL/GenBank/DDBJ databases">
        <title>A transcriptomic atlas of mushroom development highlights an independent origin of complex multicellularity.</title>
        <authorList>
            <consortium name="DOE Joint Genome Institute"/>
            <person name="Krizsan K."/>
            <person name="Almasi E."/>
            <person name="Merenyi Z."/>
            <person name="Sahu N."/>
            <person name="Viragh M."/>
            <person name="Koszo T."/>
            <person name="Mondo S."/>
            <person name="Kiss B."/>
            <person name="Balint B."/>
            <person name="Kues U."/>
            <person name="Barry K."/>
            <person name="Hegedus J.C."/>
            <person name="Henrissat B."/>
            <person name="Johnson J."/>
            <person name="Lipzen A."/>
            <person name="Ohm R."/>
            <person name="Nagy I."/>
            <person name="Pangilinan J."/>
            <person name="Yan J."/>
            <person name="Xiong Y."/>
            <person name="Grigoriev I.V."/>
            <person name="Hibbett D.S."/>
            <person name="Nagy L.G."/>
        </authorList>
    </citation>
    <scope>NUCLEOTIDE SEQUENCE [LARGE SCALE GENOMIC DNA]</scope>
    <source>
        <strain evidence="7 8">SZMC22713</strain>
    </source>
</reference>
<evidence type="ECO:0000256" key="5">
    <source>
        <dbReference type="PIRSR" id="PIRSR604254-1"/>
    </source>
</evidence>
<sequence>MSTTSTSNNLNILRIRRRLSTPHPRPTPPPIVTCSPLPSSLSALDLSSASPTPLLASLHLLVLSHLAELEKCLSVDPALSDALRIKGEDTVEEALTWAHDGLEILRNIRDDVCSHLPEVHFDAASVEALLRSHIHDLPALDDVLARLPDLPDVRAHLPEFDLADMRSRLQDVRTRFSEIELDHPMKYLPKLSSHLQSLHAHLSPETYSSYHLPSLPTTRTIVEVLDNLLTSNLFPGTLRPPQTWRESKLEKVARDIAQAVTRSFNGAKLVTYVDLPEDWRNNPFVFRGYRFIPLNRWHLIILSLFALHNETLNIHTHMIPFFLPFFNYSLWASDLAERIFMSFAQLCLFSSALWHTMSGCAHLEGMEFCARVDYIGIGWLISASVGTVVYYSFECHQGAIVFYLSLCFLSGILGSVFPFMKWFNAREHRGKRVVFFLGLAFTGIAPLAHLSWLYSTSTVLSYIRPVLPSLLSYVIGLGFYMSHIPERFLSGNDLWSRLTDGWLGGGSHAIWHGFIVLAIYQHKWAMEELRGGVLERC</sequence>
<dbReference type="GO" id="GO:0038023">
    <property type="term" value="F:signaling receptor activity"/>
    <property type="evidence" value="ECO:0007669"/>
    <property type="project" value="TreeGrafter"/>
</dbReference>
<gene>
    <name evidence="7" type="ORF">BD410DRAFT_784099</name>
</gene>
<feature type="transmembrane region" description="Helical" evidence="6">
    <location>
        <begin position="372"/>
        <end position="393"/>
    </location>
</feature>
<dbReference type="STRING" id="50990.A0A4Y7QFE0"/>
<feature type="binding site" evidence="5">
    <location>
        <position position="355"/>
    </location>
    <ligand>
        <name>Zn(2+)</name>
        <dbReference type="ChEBI" id="CHEBI:29105"/>
    </ligand>
</feature>
<feature type="binding site" evidence="5">
    <location>
        <position position="512"/>
    </location>
    <ligand>
        <name>Zn(2+)</name>
        <dbReference type="ChEBI" id="CHEBI:29105"/>
    </ligand>
</feature>
<name>A0A4Y7QFE0_9AGAM</name>
<dbReference type="GO" id="GO:0046872">
    <property type="term" value="F:metal ion binding"/>
    <property type="evidence" value="ECO:0007669"/>
    <property type="project" value="UniProtKB-KW"/>
</dbReference>
<accession>A0A4Y7QFE0</accession>
<dbReference type="EMBL" id="ML170162">
    <property type="protein sequence ID" value="TDL26076.1"/>
    <property type="molecule type" value="Genomic_DNA"/>
</dbReference>
<evidence type="ECO:0000313" key="7">
    <source>
        <dbReference type="EMBL" id="TDL26076.1"/>
    </source>
</evidence>
<proteinExistence type="predicted"/>